<dbReference type="SMART" id="SM00220">
    <property type="entry name" value="S_TKc"/>
    <property type="match status" value="1"/>
</dbReference>
<dbReference type="KEGG" id="rlc:K227x_63840"/>
<keyword evidence="2 5" id="KW-0547">Nucleotide-binding</keyword>
<keyword evidence="1 8" id="KW-0808">Transferase</keyword>
<dbReference type="PROSITE" id="PS00107">
    <property type="entry name" value="PROTEIN_KINASE_ATP"/>
    <property type="match status" value="1"/>
</dbReference>
<keyword evidence="3 8" id="KW-0418">Kinase</keyword>
<dbReference type="PANTHER" id="PTHR43289">
    <property type="entry name" value="MITOGEN-ACTIVATED PROTEIN KINASE KINASE KINASE 20-RELATED"/>
    <property type="match status" value="1"/>
</dbReference>
<evidence type="ECO:0000256" key="2">
    <source>
        <dbReference type="ARBA" id="ARBA00022741"/>
    </source>
</evidence>
<protein>
    <submittedName>
        <fullName evidence="8">Serine/threonine-protein kinase StkP</fullName>
        <ecNumber evidence="8">2.7.11.1</ecNumber>
    </submittedName>
</protein>
<evidence type="ECO:0000256" key="4">
    <source>
        <dbReference type="ARBA" id="ARBA00022840"/>
    </source>
</evidence>
<proteinExistence type="predicted"/>
<dbReference type="InterPro" id="IPR011009">
    <property type="entry name" value="Kinase-like_dom_sf"/>
</dbReference>
<evidence type="ECO:0000313" key="9">
    <source>
        <dbReference type="Proteomes" id="UP000318538"/>
    </source>
</evidence>
<dbReference type="GO" id="GO:0005524">
    <property type="term" value="F:ATP binding"/>
    <property type="evidence" value="ECO:0007669"/>
    <property type="project" value="UniProtKB-UniRule"/>
</dbReference>
<feature type="region of interest" description="Disordered" evidence="6">
    <location>
        <begin position="834"/>
        <end position="867"/>
    </location>
</feature>
<evidence type="ECO:0000259" key="7">
    <source>
        <dbReference type="PROSITE" id="PS50011"/>
    </source>
</evidence>
<evidence type="ECO:0000313" key="8">
    <source>
        <dbReference type="EMBL" id="QDT07955.1"/>
    </source>
</evidence>
<feature type="binding site" evidence="5">
    <location>
        <position position="131"/>
    </location>
    <ligand>
        <name>ATP</name>
        <dbReference type="ChEBI" id="CHEBI:30616"/>
    </ligand>
</feature>
<dbReference type="InterPro" id="IPR000719">
    <property type="entry name" value="Prot_kinase_dom"/>
</dbReference>
<keyword evidence="9" id="KW-1185">Reference proteome</keyword>
<accession>A0A517NLE6</accession>
<dbReference type="PANTHER" id="PTHR43289:SF34">
    <property type="entry name" value="SERINE_THREONINE-PROTEIN KINASE YBDM-RELATED"/>
    <property type="match status" value="1"/>
</dbReference>
<dbReference type="GO" id="GO:0004674">
    <property type="term" value="F:protein serine/threonine kinase activity"/>
    <property type="evidence" value="ECO:0007669"/>
    <property type="project" value="UniProtKB-EC"/>
</dbReference>
<dbReference type="CDD" id="cd14014">
    <property type="entry name" value="STKc_PknB_like"/>
    <property type="match status" value="1"/>
</dbReference>
<evidence type="ECO:0000256" key="6">
    <source>
        <dbReference type="SAM" id="MobiDB-lite"/>
    </source>
</evidence>
<dbReference type="SUPFAM" id="SSF56112">
    <property type="entry name" value="Protein kinase-like (PK-like)"/>
    <property type="match status" value="1"/>
</dbReference>
<sequence length="867" mass="93717">MIATTHEHPSDEELVDFGFGRVPPDRFERLMQHLDSCQSCQQRMDASSLDDSFAAVLSAEVPSSDDAVLAEADCQAAIFHAAGPQKMRLDPVLPPVDSLGPYRLLRPLGRGGMGAVYLAEHTRLKRKCAIKLLPRGHGFDSVWVNRFEREMQAVAALSHPGIVTATDAGDSGGWHYLVMEYLDGLDLAAIVRRLGPLDIAAATTIMRGVCRAIAAVHDRGLVHRDIKPSNIMLTSQGTVKLLDLGLVLDQSQPIADLRLTTVGHVIGTLAFAAPEQLSDGDSVDSRADLYSIGATLYQLIAGHPAHDSSRGIAPLVIDKTTRPADRLKDAAAEVPPALDDLVSQLLSRDRDDRPDQAHEVADRLDAFTRSVSLKPLIRQAMRAEDPEPMLSATLPIPNAASGEPPRPNRTLIGFLGGAAAAAILATIIITIQSDKTRVRIETDDPNLAVQVSQSPTVASADPNVALGDTDESAAPIVPSKKRFKGETIDHWVGILETERDVDTLGEAINAVVSLADESDVDAVGAILRSARRFGGWTASADKSEPSQLYMTQFIDTIKRIMPSPGIEAITAELGDGNQNSRAACLWALLNFEGGFSGTASSRLLAWADDPQNKQKADALHQALRSLTDDDLHFTQSISTARDLSLKLAIALNAPLDEEPGLSEEIDQNVTKAKSMPPIAERLEDPFPGGRNTTRQANFSVYRFIAAKQLGIELPPALEVQGLLDDALIARDKRHQGFLDQLKKTPAVYADEALLWLYTKNPNWLASPSHYSGQTFIENQDLWTKALPIIVENTTRPDMAGQVMDLVLASVGTSISEDARKLLQAARDRCEERFVAEPGENSNDPFSAGSESPFGEMKQPHSSGGGMF</sequence>
<organism evidence="8 9">
    <name type="scientific">Rubripirellula lacrimiformis</name>
    <dbReference type="NCBI Taxonomy" id="1930273"/>
    <lineage>
        <taxon>Bacteria</taxon>
        <taxon>Pseudomonadati</taxon>
        <taxon>Planctomycetota</taxon>
        <taxon>Planctomycetia</taxon>
        <taxon>Pirellulales</taxon>
        <taxon>Pirellulaceae</taxon>
        <taxon>Rubripirellula</taxon>
    </lineage>
</organism>
<dbReference type="AlphaFoldDB" id="A0A517NLE6"/>
<dbReference type="InterPro" id="IPR008271">
    <property type="entry name" value="Ser/Thr_kinase_AS"/>
</dbReference>
<dbReference type="EMBL" id="CP036525">
    <property type="protein sequence ID" value="QDT07955.1"/>
    <property type="molecule type" value="Genomic_DNA"/>
</dbReference>
<dbReference type="PROSITE" id="PS50011">
    <property type="entry name" value="PROTEIN_KINASE_DOM"/>
    <property type="match status" value="1"/>
</dbReference>
<dbReference type="Gene3D" id="3.30.200.20">
    <property type="entry name" value="Phosphorylase Kinase, domain 1"/>
    <property type="match status" value="1"/>
</dbReference>
<evidence type="ECO:0000256" key="1">
    <source>
        <dbReference type="ARBA" id="ARBA00022679"/>
    </source>
</evidence>
<feature type="domain" description="Protein kinase" evidence="7">
    <location>
        <begin position="102"/>
        <end position="368"/>
    </location>
</feature>
<evidence type="ECO:0000256" key="5">
    <source>
        <dbReference type="PROSITE-ProRule" id="PRU10141"/>
    </source>
</evidence>
<dbReference type="Proteomes" id="UP000318538">
    <property type="component" value="Chromosome"/>
</dbReference>
<dbReference type="Gene3D" id="1.10.510.10">
    <property type="entry name" value="Transferase(Phosphotransferase) domain 1"/>
    <property type="match status" value="1"/>
</dbReference>
<dbReference type="EC" id="2.7.11.1" evidence="8"/>
<gene>
    <name evidence="8" type="primary">stkP_3</name>
    <name evidence="8" type="ORF">K227x_63840</name>
</gene>
<name>A0A517NLE6_9BACT</name>
<keyword evidence="4 5" id="KW-0067">ATP-binding</keyword>
<dbReference type="Pfam" id="PF00069">
    <property type="entry name" value="Pkinase"/>
    <property type="match status" value="1"/>
</dbReference>
<dbReference type="PROSITE" id="PS00108">
    <property type="entry name" value="PROTEIN_KINASE_ST"/>
    <property type="match status" value="1"/>
</dbReference>
<dbReference type="InterPro" id="IPR017441">
    <property type="entry name" value="Protein_kinase_ATP_BS"/>
</dbReference>
<reference evidence="8 9" key="1">
    <citation type="submission" date="2019-02" db="EMBL/GenBank/DDBJ databases">
        <title>Deep-cultivation of Planctomycetes and their phenomic and genomic characterization uncovers novel biology.</title>
        <authorList>
            <person name="Wiegand S."/>
            <person name="Jogler M."/>
            <person name="Boedeker C."/>
            <person name="Pinto D."/>
            <person name="Vollmers J."/>
            <person name="Rivas-Marin E."/>
            <person name="Kohn T."/>
            <person name="Peeters S.H."/>
            <person name="Heuer A."/>
            <person name="Rast P."/>
            <person name="Oberbeckmann S."/>
            <person name="Bunk B."/>
            <person name="Jeske O."/>
            <person name="Meyerdierks A."/>
            <person name="Storesund J.E."/>
            <person name="Kallscheuer N."/>
            <person name="Luecker S."/>
            <person name="Lage O.M."/>
            <person name="Pohl T."/>
            <person name="Merkel B.J."/>
            <person name="Hornburger P."/>
            <person name="Mueller R.-W."/>
            <person name="Bruemmer F."/>
            <person name="Labrenz M."/>
            <person name="Spormann A.M."/>
            <person name="Op den Camp H."/>
            <person name="Overmann J."/>
            <person name="Amann R."/>
            <person name="Jetten M.S.M."/>
            <person name="Mascher T."/>
            <person name="Medema M.H."/>
            <person name="Devos D.P."/>
            <person name="Kaster A.-K."/>
            <person name="Ovreas L."/>
            <person name="Rohde M."/>
            <person name="Galperin M.Y."/>
            <person name="Jogler C."/>
        </authorList>
    </citation>
    <scope>NUCLEOTIDE SEQUENCE [LARGE SCALE GENOMIC DNA]</scope>
    <source>
        <strain evidence="8 9">K22_7</strain>
    </source>
</reference>
<evidence type="ECO:0000256" key="3">
    <source>
        <dbReference type="ARBA" id="ARBA00022777"/>
    </source>
</evidence>
<dbReference type="RefSeq" id="WP_145176648.1">
    <property type="nucleotide sequence ID" value="NZ_CP036525.1"/>
</dbReference>
<dbReference type="OrthoDB" id="226903at2"/>